<reference evidence="1" key="2">
    <citation type="submission" date="2023-01" db="EMBL/GenBank/DDBJ databases">
        <authorList>
            <person name="Sun Q."/>
            <person name="Evtushenko L."/>
        </authorList>
    </citation>
    <scope>NUCLEOTIDE SEQUENCE</scope>
    <source>
        <strain evidence="1">VKM B-1513</strain>
    </source>
</reference>
<evidence type="ECO:0000313" key="2">
    <source>
        <dbReference type="Proteomes" id="UP001143486"/>
    </source>
</evidence>
<protein>
    <submittedName>
        <fullName evidence="1">Uncharacterized protein</fullName>
    </submittedName>
</protein>
<gene>
    <name evidence="1" type="ORF">GCM10017621_29710</name>
</gene>
<dbReference type="Proteomes" id="UP001143486">
    <property type="component" value="Unassembled WGS sequence"/>
</dbReference>
<sequence>MEDKELDALIASVLKSRPLKDTRDFRDAVWAKIERQQSWPDRCREALRPFLPALSFRAAPAALSLVIGGLSGAAMAQSTEQDDLAVFDVGSVYAMLSLVASEKETH</sequence>
<dbReference type="RefSeq" id="WP_271187815.1">
    <property type="nucleotide sequence ID" value="NZ_BSFE01000011.1"/>
</dbReference>
<proteinExistence type="predicted"/>
<organism evidence="1 2">
    <name type="scientific">Maricaulis virginensis</name>
    <dbReference type="NCBI Taxonomy" id="144022"/>
    <lineage>
        <taxon>Bacteria</taxon>
        <taxon>Pseudomonadati</taxon>
        <taxon>Pseudomonadota</taxon>
        <taxon>Alphaproteobacteria</taxon>
        <taxon>Maricaulales</taxon>
        <taxon>Maricaulaceae</taxon>
        <taxon>Maricaulis</taxon>
    </lineage>
</organism>
<accession>A0A9W6IN99</accession>
<keyword evidence="2" id="KW-1185">Reference proteome</keyword>
<comment type="caution">
    <text evidence="1">The sequence shown here is derived from an EMBL/GenBank/DDBJ whole genome shotgun (WGS) entry which is preliminary data.</text>
</comment>
<evidence type="ECO:0000313" key="1">
    <source>
        <dbReference type="EMBL" id="GLK53463.1"/>
    </source>
</evidence>
<dbReference type="EMBL" id="BSFE01000011">
    <property type="protein sequence ID" value="GLK53463.1"/>
    <property type="molecule type" value="Genomic_DNA"/>
</dbReference>
<reference evidence="1" key="1">
    <citation type="journal article" date="2014" name="Int. J. Syst. Evol. Microbiol.">
        <title>Complete genome sequence of Corynebacterium casei LMG S-19264T (=DSM 44701T), isolated from a smear-ripened cheese.</title>
        <authorList>
            <consortium name="US DOE Joint Genome Institute (JGI-PGF)"/>
            <person name="Walter F."/>
            <person name="Albersmeier A."/>
            <person name="Kalinowski J."/>
            <person name="Ruckert C."/>
        </authorList>
    </citation>
    <scope>NUCLEOTIDE SEQUENCE</scope>
    <source>
        <strain evidence="1">VKM B-1513</strain>
    </source>
</reference>
<name>A0A9W6IN99_9PROT</name>
<dbReference type="AlphaFoldDB" id="A0A9W6IN99"/>